<feature type="transmembrane region" description="Helical" evidence="6">
    <location>
        <begin position="103"/>
        <end position="123"/>
    </location>
</feature>
<sequence length="190" mass="21239">MLILQSGMVLGHKAAAYNVLGVACSMFLHALFAGFGLSLIIMQSPGLQGVIKGLGAAYILYLAVKSLLNAYHLYGETQFSLHSDIQTAVPTEEPFFHSFKKGFISNILNVQTSFIFLSIFPQYMNQQSSLFIQSFLLTGIFIGLLFAWYALLIFLITLVRERLLHPKIQISIKAFTGLLLFGMGFRMFLR</sequence>
<dbReference type="PANTHER" id="PTHR30086:SF20">
    <property type="entry name" value="ARGININE EXPORTER PROTEIN ARGO-RELATED"/>
    <property type="match status" value="1"/>
</dbReference>
<feature type="transmembrane region" description="Helical" evidence="6">
    <location>
        <begin position="20"/>
        <end position="42"/>
    </location>
</feature>
<dbReference type="GO" id="GO:0005886">
    <property type="term" value="C:plasma membrane"/>
    <property type="evidence" value="ECO:0007669"/>
    <property type="project" value="UniProtKB-SubCell"/>
</dbReference>
<feature type="transmembrane region" description="Helical" evidence="6">
    <location>
        <begin position="135"/>
        <end position="158"/>
    </location>
</feature>
<feature type="transmembrane region" description="Helical" evidence="6">
    <location>
        <begin position="54"/>
        <end position="74"/>
    </location>
</feature>
<proteinExistence type="predicted"/>
<protein>
    <submittedName>
        <fullName evidence="7">Threonine/homoserine/homoserine lactone efflux protein</fullName>
    </submittedName>
</protein>
<evidence type="ECO:0000313" key="8">
    <source>
        <dbReference type="Proteomes" id="UP000295063"/>
    </source>
</evidence>
<comment type="subcellular location">
    <subcellularLocation>
        <location evidence="1">Cell membrane</location>
        <topology evidence="1">Multi-pass membrane protein</topology>
    </subcellularLocation>
</comment>
<keyword evidence="8" id="KW-1185">Reference proteome</keyword>
<evidence type="ECO:0000256" key="4">
    <source>
        <dbReference type="ARBA" id="ARBA00022989"/>
    </source>
</evidence>
<dbReference type="EMBL" id="SLUI01000006">
    <property type="protein sequence ID" value="TCL37399.1"/>
    <property type="molecule type" value="Genomic_DNA"/>
</dbReference>
<dbReference type="GO" id="GO:0015171">
    <property type="term" value="F:amino acid transmembrane transporter activity"/>
    <property type="evidence" value="ECO:0007669"/>
    <property type="project" value="TreeGrafter"/>
</dbReference>
<dbReference type="Pfam" id="PF01810">
    <property type="entry name" value="LysE"/>
    <property type="match status" value="1"/>
</dbReference>
<dbReference type="InterPro" id="IPR001123">
    <property type="entry name" value="LeuE-type"/>
</dbReference>
<dbReference type="Proteomes" id="UP000295063">
    <property type="component" value="Unassembled WGS sequence"/>
</dbReference>
<feature type="transmembrane region" description="Helical" evidence="6">
    <location>
        <begin position="170"/>
        <end position="189"/>
    </location>
</feature>
<accession>A0A4R1PXN6</accession>
<dbReference type="AlphaFoldDB" id="A0A4R1PXN6"/>
<keyword evidence="3 6" id="KW-0812">Transmembrane</keyword>
<evidence type="ECO:0000256" key="1">
    <source>
        <dbReference type="ARBA" id="ARBA00004651"/>
    </source>
</evidence>
<keyword evidence="4 6" id="KW-1133">Transmembrane helix</keyword>
<gene>
    <name evidence="7" type="ORF">EV210_106268</name>
</gene>
<evidence type="ECO:0000256" key="5">
    <source>
        <dbReference type="ARBA" id="ARBA00023136"/>
    </source>
</evidence>
<dbReference type="PANTHER" id="PTHR30086">
    <property type="entry name" value="ARGININE EXPORTER PROTEIN ARGO"/>
    <property type="match status" value="1"/>
</dbReference>
<keyword evidence="2" id="KW-1003">Cell membrane</keyword>
<keyword evidence="5 6" id="KW-0472">Membrane</keyword>
<reference evidence="7 8" key="1">
    <citation type="submission" date="2019-03" db="EMBL/GenBank/DDBJ databases">
        <title>Genomic Encyclopedia of Type Strains, Phase IV (KMG-IV): sequencing the most valuable type-strain genomes for metagenomic binning, comparative biology and taxonomic classification.</title>
        <authorList>
            <person name="Goeker M."/>
        </authorList>
    </citation>
    <scope>NUCLEOTIDE SEQUENCE [LARGE SCALE GENOMIC DNA]</scope>
    <source>
        <strain evidence="7 8">DSM 15969</strain>
    </source>
</reference>
<evidence type="ECO:0000313" key="7">
    <source>
        <dbReference type="EMBL" id="TCL37399.1"/>
    </source>
</evidence>
<evidence type="ECO:0000256" key="2">
    <source>
        <dbReference type="ARBA" id="ARBA00022475"/>
    </source>
</evidence>
<name>A0A4R1PXN6_9FIRM</name>
<evidence type="ECO:0000256" key="6">
    <source>
        <dbReference type="SAM" id="Phobius"/>
    </source>
</evidence>
<organism evidence="7 8">
    <name type="scientific">Anaerospora hongkongensis</name>
    <dbReference type="NCBI Taxonomy" id="244830"/>
    <lineage>
        <taxon>Bacteria</taxon>
        <taxon>Bacillati</taxon>
        <taxon>Bacillota</taxon>
        <taxon>Negativicutes</taxon>
        <taxon>Selenomonadales</taxon>
        <taxon>Sporomusaceae</taxon>
        <taxon>Anaerospora</taxon>
    </lineage>
</organism>
<evidence type="ECO:0000256" key="3">
    <source>
        <dbReference type="ARBA" id="ARBA00022692"/>
    </source>
</evidence>
<comment type="caution">
    <text evidence="7">The sequence shown here is derived from an EMBL/GenBank/DDBJ whole genome shotgun (WGS) entry which is preliminary data.</text>
</comment>